<keyword evidence="2" id="KW-1185">Reference proteome</keyword>
<evidence type="ECO:0000313" key="1">
    <source>
        <dbReference type="EMBL" id="MBD7986914.1"/>
    </source>
</evidence>
<reference evidence="1 2" key="1">
    <citation type="submission" date="2020-08" db="EMBL/GenBank/DDBJ databases">
        <title>A Genomic Blueprint of the Chicken Gut Microbiome.</title>
        <authorList>
            <person name="Gilroy R."/>
            <person name="Ravi A."/>
            <person name="Getino M."/>
            <person name="Pursley I."/>
            <person name="Horton D.L."/>
            <person name="Alikhan N.-F."/>
            <person name="Baker D."/>
            <person name="Gharbi K."/>
            <person name="Hall N."/>
            <person name="Watson M."/>
            <person name="Adriaenssens E.M."/>
            <person name="Foster-Nyarko E."/>
            <person name="Jarju S."/>
            <person name="Secka A."/>
            <person name="Antonio M."/>
            <person name="Oren A."/>
            <person name="Chaudhuri R."/>
            <person name="La Ragione R.M."/>
            <person name="Hildebrand F."/>
            <person name="Pallen M.J."/>
        </authorList>
    </citation>
    <scope>NUCLEOTIDE SEQUENCE [LARGE SCALE GENOMIC DNA]</scope>
    <source>
        <strain evidence="1 2">Sa2BVA3</strain>
    </source>
</reference>
<dbReference type="EMBL" id="JACSQJ010000001">
    <property type="protein sequence ID" value="MBD7986914.1"/>
    <property type="molecule type" value="Genomic_DNA"/>
</dbReference>
<sequence length="64" mass="6936">MKRSSTKSGVDRRGVVLVGEGGVQRLPAPADPIQAWLDLMEVVRMLRPAGDARPPGPTRGRFLL</sequence>
<dbReference type="Proteomes" id="UP000647183">
    <property type="component" value="Unassembled WGS sequence"/>
</dbReference>
<protein>
    <submittedName>
        <fullName evidence="1">Uncharacterized protein</fullName>
    </submittedName>
</protein>
<accession>A0ABR8UGW0</accession>
<comment type="caution">
    <text evidence="1">The sequence shown here is derived from an EMBL/GenBank/DDBJ whole genome shotgun (WGS) entry which is preliminary data.</text>
</comment>
<organism evidence="1 2">
    <name type="scientific">Luteimonas colneyensis</name>
    <dbReference type="NCBI Taxonomy" id="2762230"/>
    <lineage>
        <taxon>Bacteria</taxon>
        <taxon>Pseudomonadati</taxon>
        <taxon>Pseudomonadota</taxon>
        <taxon>Gammaproteobacteria</taxon>
        <taxon>Lysobacterales</taxon>
        <taxon>Lysobacteraceae</taxon>
        <taxon>Luteimonas</taxon>
    </lineage>
</organism>
<name>A0ABR8UGW0_9GAMM</name>
<gene>
    <name evidence="1" type="ORF">H9645_02585</name>
</gene>
<evidence type="ECO:0000313" key="2">
    <source>
        <dbReference type="Proteomes" id="UP000647183"/>
    </source>
</evidence>
<dbReference type="RefSeq" id="WP_191728155.1">
    <property type="nucleotide sequence ID" value="NZ_JACSQJ010000001.1"/>
</dbReference>
<proteinExistence type="predicted"/>